<accession>A0ABU1DC76</accession>
<feature type="signal peptide" evidence="1">
    <location>
        <begin position="1"/>
        <end position="25"/>
    </location>
</feature>
<keyword evidence="1" id="KW-0732">Signal</keyword>
<evidence type="ECO:0000313" key="2">
    <source>
        <dbReference type="EMBL" id="MDR4305676.1"/>
    </source>
</evidence>
<comment type="caution">
    <text evidence="2">The sequence shown here is derived from an EMBL/GenBank/DDBJ whole genome shotgun (WGS) entry which is preliminary data.</text>
</comment>
<reference evidence="2" key="1">
    <citation type="submission" date="2020-10" db="EMBL/GenBank/DDBJ databases">
        <authorList>
            <person name="Abbas A."/>
            <person name="Razzaq R."/>
            <person name="Waqas M."/>
            <person name="Abbas N."/>
            <person name="Nielsen T.K."/>
            <person name="Hansen L.H."/>
            <person name="Hussain S."/>
            <person name="Shahid M."/>
        </authorList>
    </citation>
    <scope>NUCLEOTIDE SEQUENCE</scope>
    <source>
        <strain evidence="2">S14</strain>
    </source>
</reference>
<dbReference type="RefSeq" id="WP_309388874.1">
    <property type="nucleotide sequence ID" value="NZ_JADBEO010000005.1"/>
</dbReference>
<dbReference type="EMBL" id="JADBEO010000005">
    <property type="protein sequence ID" value="MDR4305676.1"/>
    <property type="molecule type" value="Genomic_DNA"/>
</dbReference>
<sequence length="111" mass="12004">MRFRVSLVAVGILAAVGLTACRTTAAVEQDFSTRLQGYKGGTIAQFISRTTVTPSDAYPTSEGKVFVVSGDYRAPACKMLIHARARDASGTADSWIIERFTWVGPCIYLPI</sequence>
<gene>
    <name evidence="2" type="ORF">IHQ68_03440</name>
</gene>
<proteinExistence type="predicted"/>
<dbReference type="Proteomes" id="UP001181622">
    <property type="component" value="Unassembled WGS sequence"/>
</dbReference>
<protein>
    <submittedName>
        <fullName evidence="2">Uncharacterized protein</fullName>
    </submittedName>
</protein>
<name>A0ABU1DC76_9HYPH</name>
<keyword evidence="3" id="KW-1185">Reference proteome</keyword>
<dbReference type="PROSITE" id="PS51257">
    <property type="entry name" value="PROKAR_LIPOPROTEIN"/>
    <property type="match status" value="1"/>
</dbReference>
<feature type="chain" id="PRO_5046745604" evidence="1">
    <location>
        <begin position="26"/>
        <end position="111"/>
    </location>
</feature>
<evidence type="ECO:0000313" key="3">
    <source>
        <dbReference type="Proteomes" id="UP001181622"/>
    </source>
</evidence>
<evidence type="ECO:0000256" key="1">
    <source>
        <dbReference type="SAM" id="SignalP"/>
    </source>
</evidence>
<organism evidence="2 3">
    <name type="scientific">Chelatococcus sambhunathii</name>
    <dbReference type="NCBI Taxonomy" id="363953"/>
    <lineage>
        <taxon>Bacteria</taxon>
        <taxon>Pseudomonadati</taxon>
        <taxon>Pseudomonadota</taxon>
        <taxon>Alphaproteobacteria</taxon>
        <taxon>Hyphomicrobiales</taxon>
        <taxon>Chelatococcaceae</taxon>
        <taxon>Chelatococcus</taxon>
    </lineage>
</organism>